<evidence type="ECO:0000313" key="1">
    <source>
        <dbReference type="EMBL" id="KAI0058193.1"/>
    </source>
</evidence>
<dbReference type="EMBL" id="MU277238">
    <property type="protein sequence ID" value="KAI0058193.1"/>
    <property type="molecule type" value="Genomic_DNA"/>
</dbReference>
<protein>
    <submittedName>
        <fullName evidence="1">CoA-transferase family III</fullName>
    </submittedName>
</protein>
<evidence type="ECO:0000313" key="2">
    <source>
        <dbReference type="Proteomes" id="UP000814140"/>
    </source>
</evidence>
<gene>
    <name evidence="1" type="ORF">BV25DRAFT_1830366</name>
</gene>
<accession>A0ACB8SQS4</accession>
<keyword evidence="2" id="KW-1185">Reference proteome</keyword>
<proteinExistence type="predicted"/>
<reference evidence="1" key="2">
    <citation type="journal article" date="2022" name="New Phytol.">
        <title>Evolutionary transition to the ectomycorrhizal habit in the genomes of a hyperdiverse lineage of mushroom-forming fungi.</title>
        <authorList>
            <person name="Looney B."/>
            <person name="Miyauchi S."/>
            <person name="Morin E."/>
            <person name="Drula E."/>
            <person name="Courty P.E."/>
            <person name="Kohler A."/>
            <person name="Kuo A."/>
            <person name="LaButti K."/>
            <person name="Pangilinan J."/>
            <person name="Lipzen A."/>
            <person name="Riley R."/>
            <person name="Andreopoulos W."/>
            <person name="He G."/>
            <person name="Johnson J."/>
            <person name="Nolan M."/>
            <person name="Tritt A."/>
            <person name="Barry K.W."/>
            <person name="Grigoriev I.V."/>
            <person name="Nagy L.G."/>
            <person name="Hibbett D."/>
            <person name="Henrissat B."/>
            <person name="Matheny P.B."/>
            <person name="Labbe J."/>
            <person name="Martin F.M."/>
        </authorList>
    </citation>
    <scope>NUCLEOTIDE SEQUENCE</scope>
    <source>
        <strain evidence="1">HHB10654</strain>
    </source>
</reference>
<name>A0ACB8SQS4_9AGAM</name>
<reference evidence="1" key="1">
    <citation type="submission" date="2021-03" db="EMBL/GenBank/DDBJ databases">
        <authorList>
            <consortium name="DOE Joint Genome Institute"/>
            <person name="Ahrendt S."/>
            <person name="Looney B.P."/>
            <person name="Miyauchi S."/>
            <person name="Morin E."/>
            <person name="Drula E."/>
            <person name="Courty P.E."/>
            <person name="Chicoki N."/>
            <person name="Fauchery L."/>
            <person name="Kohler A."/>
            <person name="Kuo A."/>
            <person name="Labutti K."/>
            <person name="Pangilinan J."/>
            <person name="Lipzen A."/>
            <person name="Riley R."/>
            <person name="Andreopoulos W."/>
            <person name="He G."/>
            <person name="Johnson J."/>
            <person name="Barry K.W."/>
            <person name="Grigoriev I.V."/>
            <person name="Nagy L."/>
            <person name="Hibbett D."/>
            <person name="Henrissat B."/>
            <person name="Matheny P.B."/>
            <person name="Labbe J."/>
            <person name="Martin F."/>
        </authorList>
    </citation>
    <scope>NUCLEOTIDE SEQUENCE</scope>
    <source>
        <strain evidence="1">HHB10654</strain>
    </source>
</reference>
<organism evidence="1 2">
    <name type="scientific">Artomyces pyxidatus</name>
    <dbReference type="NCBI Taxonomy" id="48021"/>
    <lineage>
        <taxon>Eukaryota</taxon>
        <taxon>Fungi</taxon>
        <taxon>Dikarya</taxon>
        <taxon>Basidiomycota</taxon>
        <taxon>Agaricomycotina</taxon>
        <taxon>Agaricomycetes</taxon>
        <taxon>Russulales</taxon>
        <taxon>Auriscalpiaceae</taxon>
        <taxon>Artomyces</taxon>
    </lineage>
</organism>
<sequence>MSAGPLTGVKVVEFAGLAPVPFAGLILADFGASVIRIDRTATSNLSIARDFLCRNKRSISVDIKSDEGFQIVKDLIRDADVLLDPYRPGVLEKIGLGPDVWLGGDGKAGENDKLVFARIGGFQTNGPHRDMAGHDINYLALSGILSLLPGTAERPAAPLNLIADFAGGGLMCVLGILFALFERQRSGRGQVVDADMVSGTRYLSTFPLLHHILGSGLFASAGSPRQTNLLDGGAPFYSIYTCADAQHVTVGCIEPQFFRVFLELFLKELPQVWLKKEPWVPDLSVQGNKAEWPALRDFLERGFKLRPRDEWAAVFHGRDACVVPVLTPTEAATLAVQGSASSQAALHPSPAPTLSRTPASSYAGPLALLPVGKDTEEILLELGRTQTEITKLVQVGVVGVSAGTGLAKL</sequence>
<dbReference type="Proteomes" id="UP000814140">
    <property type="component" value="Unassembled WGS sequence"/>
</dbReference>
<comment type="caution">
    <text evidence="1">The sequence shown here is derived from an EMBL/GenBank/DDBJ whole genome shotgun (WGS) entry which is preliminary data.</text>
</comment>